<feature type="region of interest" description="Disordered" evidence="1">
    <location>
        <begin position="146"/>
        <end position="166"/>
    </location>
</feature>
<dbReference type="EMBL" id="JAHRIO010060773">
    <property type="protein sequence ID" value="MEQ2178289.1"/>
    <property type="molecule type" value="Genomic_DNA"/>
</dbReference>
<protein>
    <recommendedName>
        <fullName evidence="2">AH domain-containing protein</fullName>
    </recommendedName>
</protein>
<dbReference type="PANTHER" id="PTHR12141:SF3">
    <property type="entry name" value="ARFAPTIN-2"/>
    <property type="match status" value="1"/>
</dbReference>
<dbReference type="Proteomes" id="UP001476798">
    <property type="component" value="Unassembled WGS sequence"/>
</dbReference>
<feature type="non-terminal residue" evidence="3">
    <location>
        <position position="1"/>
    </location>
</feature>
<dbReference type="Pfam" id="PF06456">
    <property type="entry name" value="Arfaptin"/>
    <property type="match status" value="1"/>
</dbReference>
<name>A0ABV0P545_9TELE</name>
<dbReference type="PANTHER" id="PTHR12141">
    <property type="entry name" value="ARFAPTIN-RELATED"/>
    <property type="match status" value="1"/>
</dbReference>
<dbReference type="SUPFAM" id="SSF103657">
    <property type="entry name" value="BAR/IMD domain-like"/>
    <property type="match status" value="1"/>
</dbReference>
<feature type="domain" description="AH" evidence="2">
    <location>
        <begin position="75"/>
        <end position="127"/>
    </location>
</feature>
<evidence type="ECO:0000259" key="2">
    <source>
        <dbReference type="PROSITE" id="PS50870"/>
    </source>
</evidence>
<proteinExistence type="predicted"/>
<dbReference type="PROSITE" id="PS50870">
    <property type="entry name" value="AH"/>
    <property type="match status" value="1"/>
</dbReference>
<sequence length="166" mass="18682">STAGDGIRSQSQRDQHCLWRLWRNSRRDHSHRLHQRYGPASLMSMSWALSELVFLALLCASIPSLTNGSLLQDLDEFGYNAETQKLLCKNGETLLGAINFFVSSINTLVNKTMEDTLMTIRMYENARGRQAFLVRRAVRGPAASVSTTSTCYPLKPPRGPLQKETH</sequence>
<accession>A0ABV0P545</accession>
<dbReference type="SMART" id="SM01015">
    <property type="entry name" value="Arfaptin"/>
    <property type="match status" value="1"/>
</dbReference>
<dbReference type="InterPro" id="IPR030798">
    <property type="entry name" value="Arfaptin_fam"/>
</dbReference>
<dbReference type="InterPro" id="IPR027267">
    <property type="entry name" value="AH/BAR_dom_sf"/>
</dbReference>
<dbReference type="InterPro" id="IPR010504">
    <property type="entry name" value="AH_dom"/>
</dbReference>
<gene>
    <name evidence="3" type="ORF">GOODEAATRI_012490</name>
</gene>
<keyword evidence="4" id="KW-1185">Reference proteome</keyword>
<evidence type="ECO:0000313" key="4">
    <source>
        <dbReference type="Proteomes" id="UP001476798"/>
    </source>
</evidence>
<dbReference type="Gene3D" id="1.20.1270.60">
    <property type="entry name" value="Arfaptin homology (AH) domain/BAR domain"/>
    <property type="match status" value="1"/>
</dbReference>
<comment type="caution">
    <text evidence="3">The sequence shown here is derived from an EMBL/GenBank/DDBJ whole genome shotgun (WGS) entry which is preliminary data.</text>
</comment>
<evidence type="ECO:0000256" key="1">
    <source>
        <dbReference type="SAM" id="MobiDB-lite"/>
    </source>
</evidence>
<evidence type="ECO:0000313" key="3">
    <source>
        <dbReference type="EMBL" id="MEQ2178289.1"/>
    </source>
</evidence>
<reference evidence="3 4" key="1">
    <citation type="submission" date="2021-06" db="EMBL/GenBank/DDBJ databases">
        <authorList>
            <person name="Palmer J.M."/>
        </authorList>
    </citation>
    <scope>NUCLEOTIDE SEQUENCE [LARGE SCALE GENOMIC DNA]</scope>
    <source>
        <strain evidence="3 4">GA_2019</strain>
        <tissue evidence="3">Muscle</tissue>
    </source>
</reference>
<organism evidence="3 4">
    <name type="scientific">Goodea atripinnis</name>
    <dbReference type="NCBI Taxonomy" id="208336"/>
    <lineage>
        <taxon>Eukaryota</taxon>
        <taxon>Metazoa</taxon>
        <taxon>Chordata</taxon>
        <taxon>Craniata</taxon>
        <taxon>Vertebrata</taxon>
        <taxon>Euteleostomi</taxon>
        <taxon>Actinopterygii</taxon>
        <taxon>Neopterygii</taxon>
        <taxon>Teleostei</taxon>
        <taxon>Neoteleostei</taxon>
        <taxon>Acanthomorphata</taxon>
        <taxon>Ovalentaria</taxon>
        <taxon>Atherinomorphae</taxon>
        <taxon>Cyprinodontiformes</taxon>
        <taxon>Goodeidae</taxon>
        <taxon>Goodea</taxon>
    </lineage>
</organism>